<feature type="compositionally biased region" description="Polar residues" evidence="1">
    <location>
        <begin position="229"/>
        <end position="241"/>
    </location>
</feature>
<gene>
    <name evidence="2" type="ORF">OD459_04250</name>
</gene>
<evidence type="ECO:0000256" key="1">
    <source>
        <dbReference type="SAM" id="MobiDB-lite"/>
    </source>
</evidence>
<feature type="compositionally biased region" description="Basic and acidic residues" evidence="1">
    <location>
        <begin position="164"/>
        <end position="178"/>
    </location>
</feature>
<feature type="compositionally biased region" description="Polar residues" evidence="1">
    <location>
        <begin position="146"/>
        <end position="163"/>
    </location>
</feature>
<accession>A0AA46SKG1</accession>
<evidence type="ECO:0000313" key="3">
    <source>
        <dbReference type="Proteomes" id="UP001163104"/>
    </source>
</evidence>
<reference evidence="2" key="1">
    <citation type="submission" date="2022-10" db="EMBL/GenBank/DDBJ databases">
        <title>Mechanism of multi-heavy metal repair in Cytobacillus Firmus M7.</title>
        <authorList>
            <person name="Li X."/>
            <person name="Yu C."/>
        </authorList>
    </citation>
    <scope>NUCLEOTIDE SEQUENCE</scope>
    <source>
        <strain evidence="2">M7</strain>
    </source>
</reference>
<proteinExistence type="predicted"/>
<sequence>MENSQFRLALNNLIGFNVKLYTTEGSTIQGLLTGIQDDYVEMASEGNVPVYYKLKNIKGISKSTKVYKKNIAAPSDYGVAPMNTERPNLLTDALSQLKHQWVSINGQNEFSGILSKIVDDCAVLIKKDEQIIFNTLHINTFNKQGALTSSGENKQKNNSNGDTKNSESNKDTNEDANKDSSASNNTDTSNDRNGSKDQGRETTKMHSYSIFGSNTDNFRSRERGDKTQSPDYSIFGSNTDNLRSRERGEKTQSPDYSIFGSNASHESEEKRKASKK</sequence>
<evidence type="ECO:0008006" key="4">
    <source>
        <dbReference type="Google" id="ProtNLM"/>
    </source>
</evidence>
<feature type="compositionally biased region" description="Basic and acidic residues" evidence="1">
    <location>
        <begin position="189"/>
        <end position="204"/>
    </location>
</feature>
<feature type="compositionally biased region" description="Basic and acidic residues" evidence="1">
    <location>
        <begin position="242"/>
        <end position="252"/>
    </location>
</feature>
<organism evidence="2 3">
    <name type="scientific">Cytobacillus firmus</name>
    <name type="common">Bacillus firmus</name>
    <dbReference type="NCBI Taxonomy" id="1399"/>
    <lineage>
        <taxon>Bacteria</taxon>
        <taxon>Bacillati</taxon>
        <taxon>Bacillota</taxon>
        <taxon>Bacilli</taxon>
        <taxon>Bacillales</taxon>
        <taxon>Bacillaceae</taxon>
        <taxon>Cytobacillus</taxon>
    </lineage>
</organism>
<feature type="compositionally biased region" description="Basic and acidic residues" evidence="1">
    <location>
        <begin position="265"/>
        <end position="276"/>
    </location>
</feature>
<dbReference type="RefSeq" id="WP_048008907.1">
    <property type="nucleotide sequence ID" value="NZ_CP107027.1"/>
</dbReference>
<protein>
    <recommendedName>
        <fullName evidence="4">Spore coat protein B</fullName>
    </recommendedName>
</protein>
<dbReference type="EMBL" id="CP107027">
    <property type="protein sequence ID" value="UYG96249.1"/>
    <property type="molecule type" value="Genomic_DNA"/>
</dbReference>
<evidence type="ECO:0000313" key="2">
    <source>
        <dbReference type="EMBL" id="UYG96249.1"/>
    </source>
</evidence>
<dbReference type="AlphaFoldDB" id="A0AA46SKG1"/>
<feature type="compositionally biased region" description="Polar residues" evidence="1">
    <location>
        <begin position="253"/>
        <end position="264"/>
    </location>
</feature>
<feature type="region of interest" description="Disordered" evidence="1">
    <location>
        <begin position="146"/>
        <end position="276"/>
    </location>
</feature>
<feature type="compositionally biased region" description="Basic and acidic residues" evidence="1">
    <location>
        <begin position="218"/>
        <end position="228"/>
    </location>
</feature>
<dbReference type="Proteomes" id="UP001163104">
    <property type="component" value="Chromosome"/>
</dbReference>
<feature type="compositionally biased region" description="Low complexity" evidence="1">
    <location>
        <begin position="179"/>
        <end position="188"/>
    </location>
</feature>
<name>A0AA46SKG1_CYTFI</name>